<dbReference type="PANTHER" id="PTHR33164">
    <property type="entry name" value="TRANSCRIPTIONAL REGULATOR, MARR FAMILY"/>
    <property type="match status" value="1"/>
</dbReference>
<dbReference type="PROSITE" id="PS01117">
    <property type="entry name" value="HTH_MARR_1"/>
    <property type="match status" value="1"/>
</dbReference>
<evidence type="ECO:0000259" key="4">
    <source>
        <dbReference type="PROSITE" id="PS50995"/>
    </source>
</evidence>
<dbReference type="InterPro" id="IPR000835">
    <property type="entry name" value="HTH_MarR-typ"/>
</dbReference>
<evidence type="ECO:0000313" key="5">
    <source>
        <dbReference type="EMBL" id="VFQ43764.1"/>
    </source>
</evidence>
<dbReference type="AlphaFoldDB" id="A0A4U8YK83"/>
<keyword evidence="1" id="KW-0805">Transcription regulation</keyword>
<feature type="domain" description="HTH marR-type" evidence="4">
    <location>
        <begin position="6"/>
        <end position="139"/>
    </location>
</feature>
<dbReference type="Proteomes" id="UP000507962">
    <property type="component" value="Unassembled WGS sequence"/>
</dbReference>
<dbReference type="PROSITE" id="PS50995">
    <property type="entry name" value="HTH_MARR_2"/>
    <property type="match status" value="1"/>
</dbReference>
<dbReference type="SMART" id="SM00347">
    <property type="entry name" value="HTH_MARR"/>
    <property type="match status" value="1"/>
</dbReference>
<evidence type="ECO:0000256" key="2">
    <source>
        <dbReference type="ARBA" id="ARBA00023125"/>
    </source>
</evidence>
<dbReference type="GO" id="GO:0003677">
    <property type="term" value="F:DNA binding"/>
    <property type="evidence" value="ECO:0007669"/>
    <property type="project" value="UniProtKB-KW"/>
</dbReference>
<keyword evidence="6" id="KW-1185">Reference proteome</keyword>
<evidence type="ECO:0000313" key="6">
    <source>
        <dbReference type="Proteomes" id="UP000507962"/>
    </source>
</evidence>
<evidence type="ECO:0000256" key="1">
    <source>
        <dbReference type="ARBA" id="ARBA00023015"/>
    </source>
</evidence>
<gene>
    <name evidence="5" type="ORF">MSL71_14050</name>
</gene>
<keyword evidence="3" id="KW-0804">Transcription</keyword>
<dbReference type="PANTHER" id="PTHR33164:SF107">
    <property type="entry name" value="TRANSCRIPTIONAL REGULATORY PROTEIN"/>
    <property type="match status" value="1"/>
</dbReference>
<dbReference type="PRINTS" id="PR00598">
    <property type="entry name" value="HTHMARR"/>
</dbReference>
<name>A0A4U8YK83_9BACT</name>
<evidence type="ECO:0000256" key="3">
    <source>
        <dbReference type="ARBA" id="ARBA00023163"/>
    </source>
</evidence>
<dbReference type="RefSeq" id="WP_180138170.1">
    <property type="nucleotide sequence ID" value="NZ_CAADHO010000002.1"/>
</dbReference>
<protein>
    <submittedName>
        <fullName evidence="5">Marr family</fullName>
    </submittedName>
</protein>
<proteinExistence type="predicted"/>
<sequence>MDETPDNRLFFLINRSRHVLLKWADAILMEKLSVTSAQLAALFILEKEDGCLLKELSRGLGLNNSAITGLVSRMEKAGLIEKRSCLEDGRAFQVYITPKGARTAALALPLVDQFNEFASEGFTPEEMETVCRFLSSVIHKISCAQTRPA</sequence>
<dbReference type="EMBL" id="CAADHO010000002">
    <property type="protein sequence ID" value="VFQ43764.1"/>
    <property type="molecule type" value="Genomic_DNA"/>
</dbReference>
<dbReference type="GO" id="GO:0006950">
    <property type="term" value="P:response to stress"/>
    <property type="evidence" value="ECO:0007669"/>
    <property type="project" value="TreeGrafter"/>
</dbReference>
<accession>A0A4U8YK83</accession>
<dbReference type="InterPro" id="IPR036390">
    <property type="entry name" value="WH_DNA-bd_sf"/>
</dbReference>
<dbReference type="GO" id="GO:0003700">
    <property type="term" value="F:DNA-binding transcription factor activity"/>
    <property type="evidence" value="ECO:0007669"/>
    <property type="project" value="InterPro"/>
</dbReference>
<organism evidence="5 6">
    <name type="scientific">Desulfoluna butyratoxydans</name>
    <dbReference type="NCBI Taxonomy" id="231438"/>
    <lineage>
        <taxon>Bacteria</taxon>
        <taxon>Pseudomonadati</taxon>
        <taxon>Thermodesulfobacteriota</taxon>
        <taxon>Desulfobacteria</taxon>
        <taxon>Desulfobacterales</taxon>
        <taxon>Desulfolunaceae</taxon>
        <taxon>Desulfoluna</taxon>
    </lineage>
</organism>
<keyword evidence="2" id="KW-0238">DNA-binding</keyword>
<dbReference type="InterPro" id="IPR036388">
    <property type="entry name" value="WH-like_DNA-bd_sf"/>
</dbReference>
<dbReference type="Pfam" id="PF01047">
    <property type="entry name" value="MarR"/>
    <property type="match status" value="1"/>
</dbReference>
<dbReference type="InterPro" id="IPR023187">
    <property type="entry name" value="Tscrpt_reg_MarR-type_CS"/>
</dbReference>
<dbReference type="InterPro" id="IPR039422">
    <property type="entry name" value="MarR/SlyA-like"/>
</dbReference>
<reference evidence="5 6" key="1">
    <citation type="submission" date="2019-03" db="EMBL/GenBank/DDBJ databases">
        <authorList>
            <person name="Nijsse B."/>
        </authorList>
    </citation>
    <scope>NUCLEOTIDE SEQUENCE [LARGE SCALE GENOMIC DNA]</scope>
    <source>
        <strain evidence="5">Desulfoluna butyratoxydans MSL71</strain>
    </source>
</reference>
<dbReference type="SUPFAM" id="SSF46785">
    <property type="entry name" value="Winged helix' DNA-binding domain"/>
    <property type="match status" value="1"/>
</dbReference>
<dbReference type="Gene3D" id="1.10.10.10">
    <property type="entry name" value="Winged helix-like DNA-binding domain superfamily/Winged helix DNA-binding domain"/>
    <property type="match status" value="1"/>
</dbReference>